<dbReference type="EMBL" id="VCMV01000021">
    <property type="protein sequence ID" value="KAB0266391.1"/>
    <property type="molecule type" value="Genomic_DNA"/>
</dbReference>
<name>A0A5N3P9N5_9HYPH</name>
<organism evidence="1 2">
    <name type="scientific">Microvirga brassicacearum</name>
    <dbReference type="NCBI Taxonomy" id="2580413"/>
    <lineage>
        <taxon>Bacteria</taxon>
        <taxon>Pseudomonadati</taxon>
        <taxon>Pseudomonadota</taxon>
        <taxon>Alphaproteobacteria</taxon>
        <taxon>Hyphomicrobiales</taxon>
        <taxon>Methylobacteriaceae</taxon>
        <taxon>Microvirga</taxon>
    </lineage>
</organism>
<protein>
    <submittedName>
        <fullName evidence="1">Nitrate ABC transporter substrate-binding protein</fullName>
    </submittedName>
</protein>
<comment type="caution">
    <text evidence="1">The sequence shown here is derived from an EMBL/GenBank/DDBJ whole genome shotgun (WGS) entry which is preliminary data.</text>
</comment>
<reference evidence="1 2" key="1">
    <citation type="journal article" date="2019" name="Microorganisms">
        <title>Genome Insights into the Novel Species Microvirga brassicacearum, a Rapeseed Endophyte with Biotechnological Potential.</title>
        <authorList>
            <person name="Jimenez-Gomez A."/>
            <person name="Saati-Santamaria Z."/>
            <person name="Igual J.M."/>
            <person name="Rivas R."/>
            <person name="Mateos P.F."/>
            <person name="Garcia-Fraile P."/>
        </authorList>
    </citation>
    <scope>NUCLEOTIDE SEQUENCE [LARGE SCALE GENOMIC DNA]</scope>
    <source>
        <strain evidence="1 2">CDVBN77</strain>
    </source>
</reference>
<dbReference type="OrthoDB" id="8689594at2"/>
<dbReference type="AlphaFoldDB" id="A0A5N3P9N5"/>
<gene>
    <name evidence="1" type="ORF">FEZ63_13545</name>
</gene>
<accession>A0A5N3P9N5</accession>
<dbReference type="RefSeq" id="WP_150945304.1">
    <property type="nucleotide sequence ID" value="NZ_VCMV01000021.1"/>
</dbReference>
<dbReference type="SUPFAM" id="SSF53850">
    <property type="entry name" value="Periplasmic binding protein-like II"/>
    <property type="match status" value="1"/>
</dbReference>
<proteinExistence type="predicted"/>
<dbReference type="Proteomes" id="UP000325684">
    <property type="component" value="Unassembled WGS sequence"/>
</dbReference>
<evidence type="ECO:0000313" key="2">
    <source>
        <dbReference type="Proteomes" id="UP000325684"/>
    </source>
</evidence>
<dbReference type="Gene3D" id="3.40.190.10">
    <property type="entry name" value="Periplasmic binding protein-like II"/>
    <property type="match status" value="1"/>
</dbReference>
<evidence type="ECO:0000313" key="1">
    <source>
        <dbReference type="EMBL" id="KAB0266391.1"/>
    </source>
</evidence>
<keyword evidence="2" id="KW-1185">Reference proteome</keyword>
<sequence>MTITIRLAVRDWDYIVPLAVGDLRAKDFNLEVHRVETLPEDLASDPLYDAGEVSFSRYSLARAKGETSIVGVPHFLMRAFRHRCIITSKNSGVTRLDELAGKRIGLTGWQDSGNTWTRALLRREGVGIEEASWFVGRLTKSHPIVDRLGGYGRPGRIEAVPGERPMMELLREGWLDAVFTPFMPPGFFDADSAFRQLVPDFRQAERAYFNDVGYVPGIHLLGIKPEIVAAHPWLPGALSDILDESARVWLEKRAKYADTTPWIIDEIRQVAQDLPASWNRNGLEANERMIADFGIELHAQKLTDKLLTPHDLFPDAASALGQS</sequence>